<feature type="compositionally biased region" description="Basic and acidic residues" evidence="1">
    <location>
        <begin position="151"/>
        <end position="163"/>
    </location>
</feature>
<keyword evidence="3" id="KW-1185">Reference proteome</keyword>
<feature type="compositionally biased region" description="Acidic residues" evidence="1">
    <location>
        <begin position="116"/>
        <end position="134"/>
    </location>
</feature>
<gene>
    <name evidence="2" type="ORF">HZH66_000892</name>
</gene>
<reference evidence="2" key="1">
    <citation type="journal article" date="2020" name="G3 (Bethesda)">
        <title>High-Quality Assemblies for Three Invasive Social Wasps from the &lt;i&gt;Vespula&lt;/i&gt; Genus.</title>
        <authorList>
            <person name="Harrop T.W.R."/>
            <person name="Guhlin J."/>
            <person name="McLaughlin G.M."/>
            <person name="Permina E."/>
            <person name="Stockwell P."/>
            <person name="Gilligan J."/>
            <person name="Le Lec M.F."/>
            <person name="Gruber M.A.M."/>
            <person name="Quinn O."/>
            <person name="Lovegrove M."/>
            <person name="Duncan E.J."/>
            <person name="Remnant E.J."/>
            <person name="Van Eeckhoven J."/>
            <person name="Graham B."/>
            <person name="Knapp R.A."/>
            <person name="Langford K.W."/>
            <person name="Kronenberg Z."/>
            <person name="Press M.O."/>
            <person name="Eacker S.M."/>
            <person name="Wilson-Rankin E.E."/>
            <person name="Purcell J."/>
            <person name="Lester P.J."/>
            <person name="Dearden P.K."/>
        </authorList>
    </citation>
    <scope>NUCLEOTIDE SEQUENCE</scope>
    <source>
        <strain evidence="2">Marl-1</strain>
    </source>
</reference>
<accession>A0A834KS24</accession>
<protein>
    <submittedName>
        <fullName evidence="2">Uncharacterized protein</fullName>
    </submittedName>
</protein>
<name>A0A834KS24_VESVU</name>
<evidence type="ECO:0000313" key="2">
    <source>
        <dbReference type="EMBL" id="KAF7411996.1"/>
    </source>
</evidence>
<evidence type="ECO:0000256" key="1">
    <source>
        <dbReference type="SAM" id="MobiDB-lite"/>
    </source>
</evidence>
<feature type="region of interest" description="Disordered" evidence="1">
    <location>
        <begin position="39"/>
        <end position="70"/>
    </location>
</feature>
<feature type="region of interest" description="Disordered" evidence="1">
    <location>
        <begin position="110"/>
        <end position="202"/>
    </location>
</feature>
<comment type="caution">
    <text evidence="2">The sequence shown here is derived from an EMBL/GenBank/DDBJ whole genome shotgun (WGS) entry which is preliminary data.</text>
</comment>
<organism evidence="2 3">
    <name type="scientific">Vespula vulgaris</name>
    <name type="common">Yellow jacket</name>
    <name type="synonym">Wasp</name>
    <dbReference type="NCBI Taxonomy" id="7454"/>
    <lineage>
        <taxon>Eukaryota</taxon>
        <taxon>Metazoa</taxon>
        <taxon>Ecdysozoa</taxon>
        <taxon>Arthropoda</taxon>
        <taxon>Hexapoda</taxon>
        <taxon>Insecta</taxon>
        <taxon>Pterygota</taxon>
        <taxon>Neoptera</taxon>
        <taxon>Endopterygota</taxon>
        <taxon>Hymenoptera</taxon>
        <taxon>Apocrita</taxon>
        <taxon>Aculeata</taxon>
        <taxon>Vespoidea</taxon>
        <taxon>Vespidae</taxon>
        <taxon>Vespinae</taxon>
        <taxon>Vespula</taxon>
    </lineage>
</organism>
<evidence type="ECO:0000313" key="3">
    <source>
        <dbReference type="Proteomes" id="UP000614350"/>
    </source>
</evidence>
<feature type="compositionally biased region" description="Low complexity" evidence="1">
    <location>
        <begin position="137"/>
        <end position="150"/>
    </location>
</feature>
<feature type="compositionally biased region" description="Polar residues" evidence="1">
    <location>
        <begin position="165"/>
        <end position="175"/>
    </location>
</feature>
<sequence length="202" mass="22814">MKSDTTERSYYRDPLVFDENGNVIKVTWSATHAIRAKESEHHVTDAVISDDDDDDDDGDDDHDDDENDDETTKTVLLAVSMHFQFLSESNQPVYPFKSFWTRRNHTAIGCVKPVDDNDNDNDNDSDDDDEDEDVETKTTGATITTATMRRTVYDEENVRKESLDPNLSQSRSSTPDDVPDGPSGSCQSPFRDFLVSPNDDTY</sequence>
<proteinExistence type="predicted"/>
<dbReference type="Proteomes" id="UP000614350">
    <property type="component" value="Unassembled WGS sequence"/>
</dbReference>
<dbReference type="AlphaFoldDB" id="A0A834KS24"/>
<dbReference type="EMBL" id="JACSEA010000001">
    <property type="protein sequence ID" value="KAF7411996.1"/>
    <property type="molecule type" value="Genomic_DNA"/>
</dbReference>
<feature type="compositionally biased region" description="Acidic residues" evidence="1">
    <location>
        <begin position="48"/>
        <end position="69"/>
    </location>
</feature>